<dbReference type="AlphaFoldDB" id="N6WW08"/>
<dbReference type="GO" id="GO:0007165">
    <property type="term" value="P:signal transduction"/>
    <property type="evidence" value="ECO:0007669"/>
    <property type="project" value="UniProtKB-KW"/>
</dbReference>
<evidence type="ECO:0000259" key="12">
    <source>
        <dbReference type="PROSITE" id="PS50192"/>
    </source>
</evidence>
<proteinExistence type="inferred from homology"/>
<evidence type="ECO:0000256" key="5">
    <source>
        <dbReference type="ARBA" id="ARBA00022989"/>
    </source>
</evidence>
<dbReference type="InterPro" id="IPR003660">
    <property type="entry name" value="HAMP_dom"/>
</dbReference>
<comment type="caution">
    <text evidence="14">The sequence shown here is derived from an EMBL/GenBank/DDBJ whole genome shotgun (WGS) entry which is preliminary data.</text>
</comment>
<dbReference type="CDD" id="cd06225">
    <property type="entry name" value="HAMP"/>
    <property type="match status" value="1"/>
</dbReference>
<dbReference type="PROSITE" id="PS50885">
    <property type="entry name" value="HAMP"/>
    <property type="match status" value="1"/>
</dbReference>
<keyword evidence="4 10" id="KW-0812">Transmembrane</keyword>
<dbReference type="PROSITE" id="PS50111">
    <property type="entry name" value="CHEMOTAXIS_TRANSDUC_2"/>
    <property type="match status" value="1"/>
</dbReference>
<evidence type="ECO:0000313" key="15">
    <source>
        <dbReference type="Proteomes" id="UP000013165"/>
    </source>
</evidence>
<reference evidence="14 15" key="1">
    <citation type="journal article" date="2013" name="Genome Announc.">
        <title>Genome Sequence of the Polycyclic Aromatic Hydrocarbon-Degrading Bacterium Strain Marinobacter nanhaiticus D15-8WT.</title>
        <authorList>
            <person name="Cui Z."/>
            <person name="Gao W."/>
            <person name="Li Q."/>
            <person name="Xu G."/>
            <person name="Zheng L."/>
        </authorList>
    </citation>
    <scope>NUCLEOTIDE SEQUENCE [LARGE SCALE GENOMIC DNA]</scope>
    <source>
        <strain evidence="14 15">D15-8W</strain>
    </source>
</reference>
<keyword evidence="3" id="KW-1003">Cell membrane</keyword>
<name>N6WW08_9GAMM</name>
<dbReference type="Proteomes" id="UP000013165">
    <property type="component" value="Unassembled WGS sequence"/>
</dbReference>
<gene>
    <name evidence="14" type="ORF">J057_10306</name>
</gene>
<protein>
    <submittedName>
        <fullName evidence="14">Methyl-accepting chemotaxis protein</fullName>
    </submittedName>
</protein>
<dbReference type="CDD" id="cd11386">
    <property type="entry name" value="MCP_signal"/>
    <property type="match status" value="1"/>
</dbReference>
<dbReference type="GO" id="GO:0005886">
    <property type="term" value="C:plasma membrane"/>
    <property type="evidence" value="ECO:0007669"/>
    <property type="project" value="UniProtKB-SubCell"/>
</dbReference>
<sequence>MPTEWRNTALLCSLYAQWPFAIIRPAGIPPKAGGSDQVSSRGCRSMLGFFRNALHSRLARPIFIALVMAAVAQVALVAGITQWSVSSLDGAITDELSQTQRVVSNRLDDNRASIDTVVADMASNVQTELGQTLTDALKSEQTRVVERFEDTLVQSSETVAQILAQIAAPSIWDNDIPTLTRFVEMVHENPNVIFAIYLDREGNPLTRYVDRTDPDVQRLIDASPIRSSVRSVLDAAPNDEGTRVITAPVTSQDVEIGKLVMGVSNAAINEETQALTDRFAALTQSATGATEEAIRSASSEMSQPLEAALETVSAEFAQATERLRNTTHEESLVLINTILAVLIVSALVLILVIGLLIGARVIRRLNLLKEAAANVADGEGDLTRRVPEQGKDEMTDMARALNRFIGRTQDTIREVNGAVAETRSRVTELNTAASNADSSSSSQRAELEQLTSAMQEMGASIQQVAESIQLSNSHVDTIKGDMSRNREITQQVNAQLNALLEKVADTSEVIHNLDSKSQEIGTVLDVIAGIAEQTNLLALNAAIEAARAGESGRGFAVVADEVRSLASRTQESTEVIRNNIEALQKGSKSAVTAIQSASTLAQEGQQRFAESDALMGNIDTATGQLFDMSTEVASMAEEQSSVSDEVNRNAVNISEAAEHASAAVGQASDVARSLDSAMQRLAETVGRFRV</sequence>
<evidence type="ECO:0000256" key="10">
    <source>
        <dbReference type="SAM" id="Phobius"/>
    </source>
</evidence>
<feature type="transmembrane region" description="Helical" evidence="10">
    <location>
        <begin position="62"/>
        <end position="83"/>
    </location>
</feature>
<dbReference type="Pfam" id="PF00015">
    <property type="entry name" value="MCPsignal"/>
    <property type="match status" value="1"/>
</dbReference>
<feature type="domain" description="T-SNARE coiled-coil homology" evidence="12">
    <location>
        <begin position="605"/>
        <end position="667"/>
    </location>
</feature>
<dbReference type="InterPro" id="IPR004089">
    <property type="entry name" value="MCPsignal_dom"/>
</dbReference>
<dbReference type="InterPro" id="IPR000727">
    <property type="entry name" value="T_SNARE_dom"/>
</dbReference>
<evidence type="ECO:0000256" key="2">
    <source>
        <dbReference type="ARBA" id="ARBA00022500"/>
    </source>
</evidence>
<comment type="subcellular location">
    <subcellularLocation>
        <location evidence="1">Cell inner membrane</location>
        <topology evidence="1">Multi-pass membrane protein</topology>
    </subcellularLocation>
</comment>
<dbReference type="GO" id="GO:0006935">
    <property type="term" value="P:chemotaxis"/>
    <property type="evidence" value="ECO:0007669"/>
    <property type="project" value="UniProtKB-KW"/>
</dbReference>
<keyword evidence="6 10" id="KW-0472">Membrane</keyword>
<dbReference type="SMART" id="SM00283">
    <property type="entry name" value="MA"/>
    <property type="match status" value="1"/>
</dbReference>
<evidence type="ECO:0000256" key="9">
    <source>
        <dbReference type="PROSITE-ProRule" id="PRU00284"/>
    </source>
</evidence>
<evidence type="ECO:0000256" key="7">
    <source>
        <dbReference type="ARBA" id="ARBA00023224"/>
    </source>
</evidence>
<keyword evidence="15" id="KW-1185">Reference proteome</keyword>
<dbReference type="SUPFAM" id="SSF58104">
    <property type="entry name" value="Methyl-accepting chemotaxis protein (MCP) signaling domain"/>
    <property type="match status" value="1"/>
</dbReference>
<dbReference type="Gene3D" id="1.10.287.950">
    <property type="entry name" value="Methyl-accepting chemotaxis protein"/>
    <property type="match status" value="1"/>
</dbReference>
<evidence type="ECO:0000259" key="11">
    <source>
        <dbReference type="PROSITE" id="PS50111"/>
    </source>
</evidence>
<feature type="domain" description="HAMP" evidence="13">
    <location>
        <begin position="359"/>
        <end position="413"/>
    </location>
</feature>
<dbReference type="FunFam" id="1.10.287.950:FF:000001">
    <property type="entry name" value="Methyl-accepting chemotaxis sensory transducer"/>
    <property type="match status" value="1"/>
</dbReference>
<keyword evidence="7 9" id="KW-0807">Transducer</keyword>
<feature type="domain" description="Methyl-accepting transducer" evidence="11">
    <location>
        <begin position="418"/>
        <end position="654"/>
    </location>
</feature>
<evidence type="ECO:0000256" key="1">
    <source>
        <dbReference type="ARBA" id="ARBA00004429"/>
    </source>
</evidence>
<dbReference type="PATRIC" id="fig|626887.3.peg.2066"/>
<evidence type="ECO:0000256" key="3">
    <source>
        <dbReference type="ARBA" id="ARBA00022519"/>
    </source>
</evidence>
<evidence type="ECO:0000259" key="13">
    <source>
        <dbReference type="PROSITE" id="PS50885"/>
    </source>
</evidence>
<evidence type="ECO:0000256" key="8">
    <source>
        <dbReference type="ARBA" id="ARBA00029447"/>
    </source>
</evidence>
<feature type="transmembrane region" description="Helical" evidence="10">
    <location>
        <begin position="332"/>
        <end position="359"/>
    </location>
</feature>
<evidence type="ECO:0000256" key="4">
    <source>
        <dbReference type="ARBA" id="ARBA00022692"/>
    </source>
</evidence>
<keyword evidence="2" id="KW-0145">Chemotaxis</keyword>
<keyword evidence="3" id="KW-0997">Cell inner membrane</keyword>
<evidence type="ECO:0000256" key="6">
    <source>
        <dbReference type="ARBA" id="ARBA00023136"/>
    </source>
</evidence>
<dbReference type="STRING" id="626887.J057_10306"/>
<accession>N6WW08</accession>
<dbReference type="eggNOG" id="COG0840">
    <property type="taxonomic scope" value="Bacteria"/>
</dbReference>
<comment type="similarity">
    <text evidence="8">Belongs to the methyl-accepting chemotaxis (MCP) protein family.</text>
</comment>
<organism evidence="14 15">
    <name type="scientific">Marinobacter nanhaiticus D15-8W</name>
    <dbReference type="NCBI Taxonomy" id="626887"/>
    <lineage>
        <taxon>Bacteria</taxon>
        <taxon>Pseudomonadati</taxon>
        <taxon>Pseudomonadota</taxon>
        <taxon>Gammaproteobacteria</taxon>
        <taxon>Pseudomonadales</taxon>
        <taxon>Marinobacteraceae</taxon>
        <taxon>Marinobacter</taxon>
    </lineage>
</organism>
<dbReference type="EMBL" id="APLQ01000011">
    <property type="protein sequence ID" value="ENO15736.2"/>
    <property type="molecule type" value="Genomic_DNA"/>
</dbReference>
<dbReference type="PROSITE" id="PS50192">
    <property type="entry name" value="T_SNARE"/>
    <property type="match status" value="1"/>
</dbReference>
<dbReference type="SMART" id="SM00304">
    <property type="entry name" value="HAMP"/>
    <property type="match status" value="2"/>
</dbReference>
<dbReference type="HOGENOM" id="CLU_000445_107_19_6"/>
<dbReference type="Pfam" id="PF00672">
    <property type="entry name" value="HAMP"/>
    <property type="match status" value="1"/>
</dbReference>
<dbReference type="OrthoDB" id="7025727at2"/>
<dbReference type="PANTHER" id="PTHR32089">
    <property type="entry name" value="METHYL-ACCEPTING CHEMOTAXIS PROTEIN MCPB"/>
    <property type="match status" value="1"/>
</dbReference>
<dbReference type="PANTHER" id="PTHR32089:SF120">
    <property type="entry name" value="METHYL-ACCEPTING CHEMOTAXIS PROTEIN TLPQ"/>
    <property type="match status" value="1"/>
</dbReference>
<keyword evidence="5 10" id="KW-1133">Transmembrane helix</keyword>
<evidence type="ECO:0000313" key="14">
    <source>
        <dbReference type="EMBL" id="ENO15736.2"/>
    </source>
</evidence>